<evidence type="ECO:0000256" key="18">
    <source>
        <dbReference type="PROSITE-ProRule" id="PRU00104"/>
    </source>
</evidence>
<dbReference type="GO" id="GO:0009966">
    <property type="term" value="P:regulation of signal transduction"/>
    <property type="evidence" value="ECO:0007669"/>
    <property type="project" value="UniProtKB-ARBA"/>
</dbReference>
<evidence type="ECO:0000256" key="15">
    <source>
        <dbReference type="ARBA" id="ARBA00067504"/>
    </source>
</evidence>
<keyword evidence="21" id="KW-0436">Ligase</keyword>
<evidence type="ECO:0000256" key="17">
    <source>
        <dbReference type="ARBA" id="ARBA00077264"/>
    </source>
</evidence>
<keyword evidence="13" id="KW-0090">Biological rhythms</keyword>
<evidence type="ECO:0000313" key="21">
    <source>
        <dbReference type="EMBL" id="OQR78664.1"/>
    </source>
</evidence>
<dbReference type="AlphaFoldDB" id="A0A1V9XYV3"/>
<feature type="domain" description="HECT" evidence="20">
    <location>
        <begin position="254"/>
        <end position="582"/>
    </location>
</feature>
<dbReference type="GO" id="GO:0005634">
    <property type="term" value="C:nucleus"/>
    <property type="evidence" value="ECO:0007669"/>
    <property type="project" value="UniProtKB-SubCell"/>
</dbReference>
<evidence type="ECO:0000256" key="10">
    <source>
        <dbReference type="ARBA" id="ARBA00022786"/>
    </source>
</evidence>
<dbReference type="GO" id="GO:0008270">
    <property type="term" value="F:zinc ion binding"/>
    <property type="evidence" value="ECO:0007669"/>
    <property type="project" value="UniProtKB-KW"/>
</dbReference>
<keyword evidence="6" id="KW-0597">Phosphoprotein</keyword>
<dbReference type="InterPro" id="IPR035983">
    <property type="entry name" value="Hect_E3_ubiquitin_ligase"/>
</dbReference>
<dbReference type="Gene3D" id="3.30.2410.10">
    <property type="entry name" value="Hect, E3 ligase catalytic domain"/>
    <property type="match status" value="1"/>
</dbReference>
<dbReference type="GO" id="GO:0048513">
    <property type="term" value="P:animal organ development"/>
    <property type="evidence" value="ECO:0007669"/>
    <property type="project" value="UniProtKB-ARBA"/>
</dbReference>
<dbReference type="OrthoDB" id="5981550at2759"/>
<dbReference type="GO" id="GO:0048731">
    <property type="term" value="P:system development"/>
    <property type="evidence" value="ECO:0007669"/>
    <property type="project" value="UniProtKB-ARBA"/>
</dbReference>
<dbReference type="Pfam" id="PF00632">
    <property type="entry name" value="HECT"/>
    <property type="match status" value="1"/>
</dbReference>
<evidence type="ECO:0000256" key="12">
    <source>
        <dbReference type="ARBA" id="ARBA00022942"/>
    </source>
</evidence>
<sequence length="582" mass="65863">MEPRLTLSSTSGSLAKSINGVMDEAVGNAEQGALLLVASLELEEPGEVSDHDLLPSRLTSGPEGDADNDGPSVDATLTIPVDESTRPGPTRDLAEPKRRRRSAAGSQVPDTVASRSAGGNVRDYHNTFSQSDSLLLELGVDMLDCRKPLIDLDEFYNELLSEQLNMEYDHNNYSEGGRPDRFSFLTYPFVLTPSARAQALYLDNRTKMYNHRRLDFFSAFLYGGQLNPVLKLQVRRDHIIEDALNNLQLNALDDPENLKKQLVVEFQGEQGVDEGGVSKEFFQLVVEQLFNPDFGMFTLDEETRSYWFNPTSFEADAQFELIGIILGLAIYNNVILDVRFPMVVYRKLFGAKGTYKDLIDYDPNLAKGLHQMLVYNELNIKDVFCQTFQITYNDVFGATLTHDLKPDGAQIAVDHSNKVEFVELYADFLLNKSVEKQFNAFRRGFEMVTKDSPLTKWFRPEEVELLVCGQRDFDVNALQQSCEYDGYQPESEVIRWFWEVVHEMSDVEKRLLLQFTTGSDRVPVGGLAKLRMSINRNGPDSDRLPSAHTCYNILLLPEYSSKEKLSERLYKAIAYSKGFGLM</sequence>
<evidence type="ECO:0000256" key="4">
    <source>
        <dbReference type="ARBA" id="ARBA00012485"/>
    </source>
</evidence>
<dbReference type="GO" id="GO:0000209">
    <property type="term" value="P:protein polyubiquitination"/>
    <property type="evidence" value="ECO:0007669"/>
    <property type="project" value="InterPro"/>
</dbReference>
<comment type="subcellular location">
    <subcellularLocation>
        <location evidence="3">Cytoplasm</location>
    </subcellularLocation>
    <subcellularLocation>
        <location evidence="2">Nucleus</location>
    </subcellularLocation>
</comment>
<keyword evidence="14" id="KW-0539">Nucleus</keyword>
<dbReference type="GO" id="GO:0030518">
    <property type="term" value="P:nuclear receptor-mediated steroid hormone signaling pathway"/>
    <property type="evidence" value="ECO:0007669"/>
    <property type="project" value="UniProtKB-ARBA"/>
</dbReference>
<dbReference type="PANTHER" id="PTHR45700:SF8">
    <property type="entry name" value="HECT-TYPE E3 UBIQUITIN TRANSFERASE"/>
    <property type="match status" value="1"/>
</dbReference>
<comment type="catalytic activity">
    <reaction evidence="1">
        <text>S-ubiquitinyl-[E2 ubiquitin-conjugating enzyme]-L-cysteine + [acceptor protein]-L-lysine = [E2 ubiquitin-conjugating enzyme]-L-cysteine + N(6)-ubiquitinyl-[acceptor protein]-L-lysine.</text>
        <dbReference type="EC" id="2.3.2.26"/>
    </reaction>
</comment>
<name>A0A1V9XYV3_9ACAR</name>
<dbReference type="PROSITE" id="PS50237">
    <property type="entry name" value="HECT"/>
    <property type="match status" value="1"/>
</dbReference>
<dbReference type="GO" id="GO:0042752">
    <property type="term" value="P:regulation of circadian rhythm"/>
    <property type="evidence" value="ECO:0007669"/>
    <property type="project" value="UniProtKB-ARBA"/>
</dbReference>
<dbReference type="SUPFAM" id="SSF56204">
    <property type="entry name" value="Hect, E3 ligase catalytic domain"/>
    <property type="match status" value="1"/>
</dbReference>
<feature type="region of interest" description="Disordered" evidence="19">
    <location>
        <begin position="46"/>
        <end position="123"/>
    </location>
</feature>
<dbReference type="Proteomes" id="UP000192247">
    <property type="component" value="Unassembled WGS sequence"/>
</dbReference>
<feature type="active site" description="Glycyl thioester intermediate" evidence="18">
    <location>
        <position position="550"/>
    </location>
</feature>
<evidence type="ECO:0000256" key="9">
    <source>
        <dbReference type="ARBA" id="ARBA00022771"/>
    </source>
</evidence>
<protein>
    <recommendedName>
        <fullName evidence="15">Ubiquitin-protein ligase E3A</fullName>
        <ecNumber evidence="4">2.3.2.26</ecNumber>
    </recommendedName>
    <alternativeName>
        <fullName evidence="17">HECT-type ubiquitin transferase E3A</fullName>
    </alternativeName>
    <alternativeName>
        <fullName evidence="16">Oncogenic protein-associated protein E6-AP</fullName>
    </alternativeName>
</protein>
<dbReference type="FunFam" id="3.90.1750.10:FF:000008">
    <property type="entry name" value="Putative ubiquitin-protein ligase E3A"/>
    <property type="match status" value="1"/>
</dbReference>
<evidence type="ECO:0000256" key="14">
    <source>
        <dbReference type="ARBA" id="ARBA00023242"/>
    </source>
</evidence>
<keyword evidence="8" id="KW-0479">Metal-binding</keyword>
<dbReference type="InterPro" id="IPR000569">
    <property type="entry name" value="HECT_dom"/>
</dbReference>
<evidence type="ECO:0000256" key="5">
    <source>
        <dbReference type="ARBA" id="ARBA00022490"/>
    </source>
</evidence>
<dbReference type="Gene3D" id="3.90.1750.10">
    <property type="entry name" value="Hect, E3 ligase catalytic domains"/>
    <property type="match status" value="1"/>
</dbReference>
<dbReference type="GO" id="GO:0000502">
    <property type="term" value="C:proteasome complex"/>
    <property type="evidence" value="ECO:0007669"/>
    <property type="project" value="UniProtKB-KW"/>
</dbReference>
<keyword evidence="5" id="KW-0963">Cytoplasm</keyword>
<evidence type="ECO:0000313" key="22">
    <source>
        <dbReference type="Proteomes" id="UP000192247"/>
    </source>
</evidence>
<proteinExistence type="predicted"/>
<keyword evidence="9" id="KW-0863">Zinc-finger</keyword>
<dbReference type="GO" id="GO:0080090">
    <property type="term" value="P:regulation of primary metabolic process"/>
    <property type="evidence" value="ECO:0007669"/>
    <property type="project" value="UniProtKB-ARBA"/>
</dbReference>
<evidence type="ECO:0000256" key="6">
    <source>
        <dbReference type="ARBA" id="ARBA00022553"/>
    </source>
</evidence>
<evidence type="ECO:0000256" key="3">
    <source>
        <dbReference type="ARBA" id="ARBA00004496"/>
    </source>
</evidence>
<dbReference type="GO" id="GO:0016874">
    <property type="term" value="F:ligase activity"/>
    <property type="evidence" value="ECO:0007669"/>
    <property type="project" value="UniProtKB-KW"/>
</dbReference>
<organism evidence="21 22">
    <name type="scientific">Tropilaelaps mercedesae</name>
    <dbReference type="NCBI Taxonomy" id="418985"/>
    <lineage>
        <taxon>Eukaryota</taxon>
        <taxon>Metazoa</taxon>
        <taxon>Ecdysozoa</taxon>
        <taxon>Arthropoda</taxon>
        <taxon>Chelicerata</taxon>
        <taxon>Arachnida</taxon>
        <taxon>Acari</taxon>
        <taxon>Parasitiformes</taxon>
        <taxon>Mesostigmata</taxon>
        <taxon>Gamasina</taxon>
        <taxon>Dermanyssoidea</taxon>
        <taxon>Laelapidae</taxon>
        <taxon>Tropilaelaps</taxon>
    </lineage>
</organism>
<evidence type="ECO:0000256" key="7">
    <source>
        <dbReference type="ARBA" id="ARBA00022679"/>
    </source>
</evidence>
<dbReference type="EC" id="2.3.2.26" evidence="4"/>
<dbReference type="GO" id="GO:0010604">
    <property type="term" value="P:positive regulation of macromolecule metabolic process"/>
    <property type="evidence" value="ECO:0007669"/>
    <property type="project" value="UniProtKB-ARBA"/>
</dbReference>
<evidence type="ECO:0000256" key="13">
    <source>
        <dbReference type="ARBA" id="ARBA00023108"/>
    </source>
</evidence>
<dbReference type="GO" id="GO:0061630">
    <property type="term" value="F:ubiquitin protein ligase activity"/>
    <property type="evidence" value="ECO:0007669"/>
    <property type="project" value="UniProtKB-EC"/>
</dbReference>
<dbReference type="InParanoid" id="A0A1V9XYV3"/>
<dbReference type="InterPro" id="IPR044611">
    <property type="entry name" value="E3A/B/C-like"/>
</dbReference>
<dbReference type="STRING" id="418985.A0A1V9XYV3"/>
<dbReference type="GO" id="GO:0005737">
    <property type="term" value="C:cytoplasm"/>
    <property type="evidence" value="ECO:0007669"/>
    <property type="project" value="UniProtKB-SubCell"/>
</dbReference>
<accession>A0A1V9XYV3</accession>
<dbReference type="SMART" id="SM00119">
    <property type="entry name" value="HECTc"/>
    <property type="match status" value="1"/>
</dbReference>
<dbReference type="EMBL" id="MNPL01001942">
    <property type="protein sequence ID" value="OQR78664.1"/>
    <property type="molecule type" value="Genomic_DNA"/>
</dbReference>
<dbReference type="Gene3D" id="3.30.2160.10">
    <property type="entry name" value="Hect, E3 ligase catalytic domain"/>
    <property type="match status" value="1"/>
</dbReference>
<dbReference type="FunFam" id="3.30.2160.10:FF:000004">
    <property type="entry name" value="probable E3 ubiquitin-protein ligase HERC4 isoform X1"/>
    <property type="match status" value="1"/>
</dbReference>
<keyword evidence="10 18" id="KW-0833">Ubl conjugation pathway</keyword>
<evidence type="ECO:0000256" key="8">
    <source>
        <dbReference type="ARBA" id="ARBA00022723"/>
    </source>
</evidence>
<keyword evidence="12" id="KW-0647">Proteasome</keyword>
<evidence type="ECO:0000256" key="19">
    <source>
        <dbReference type="SAM" id="MobiDB-lite"/>
    </source>
</evidence>
<evidence type="ECO:0000259" key="20">
    <source>
        <dbReference type="PROSITE" id="PS50237"/>
    </source>
</evidence>
<comment type="caution">
    <text evidence="21">The sequence shown here is derived from an EMBL/GenBank/DDBJ whole genome shotgun (WGS) entry which is preliminary data.</text>
</comment>
<dbReference type="GO" id="GO:0006511">
    <property type="term" value="P:ubiquitin-dependent protein catabolic process"/>
    <property type="evidence" value="ECO:0007669"/>
    <property type="project" value="UniProtKB-ARBA"/>
</dbReference>
<evidence type="ECO:0000256" key="2">
    <source>
        <dbReference type="ARBA" id="ARBA00004123"/>
    </source>
</evidence>
<keyword evidence="22" id="KW-1185">Reference proteome</keyword>
<dbReference type="FunFam" id="3.30.2410.10:FF:000003">
    <property type="entry name" value="probable E3 ubiquitin-protein ligase HERC4 isoform X1"/>
    <property type="match status" value="1"/>
</dbReference>
<dbReference type="PANTHER" id="PTHR45700">
    <property type="entry name" value="UBIQUITIN-PROTEIN LIGASE E3C"/>
    <property type="match status" value="1"/>
</dbReference>
<dbReference type="CDD" id="cd00078">
    <property type="entry name" value="HECTc"/>
    <property type="match status" value="1"/>
</dbReference>
<reference evidence="21 22" key="1">
    <citation type="journal article" date="2017" name="Gigascience">
        <title>Draft genome of the honey bee ectoparasitic mite, Tropilaelaps mercedesae, is shaped by the parasitic life history.</title>
        <authorList>
            <person name="Dong X."/>
            <person name="Armstrong S.D."/>
            <person name="Xia D."/>
            <person name="Makepeace B.L."/>
            <person name="Darby A.C."/>
            <person name="Kadowaki T."/>
        </authorList>
    </citation>
    <scope>NUCLEOTIDE SEQUENCE [LARGE SCALE GENOMIC DNA]</scope>
    <source>
        <strain evidence="21">Wuxi-XJTLU</strain>
    </source>
</reference>
<evidence type="ECO:0000256" key="11">
    <source>
        <dbReference type="ARBA" id="ARBA00022833"/>
    </source>
</evidence>
<gene>
    <name evidence="21" type="ORF">BIW11_06261</name>
</gene>
<dbReference type="GO" id="GO:0048511">
    <property type="term" value="P:rhythmic process"/>
    <property type="evidence" value="ECO:0007669"/>
    <property type="project" value="UniProtKB-KW"/>
</dbReference>
<evidence type="ECO:0000256" key="16">
    <source>
        <dbReference type="ARBA" id="ARBA00077235"/>
    </source>
</evidence>
<keyword evidence="11" id="KW-0862">Zinc</keyword>
<evidence type="ECO:0000256" key="1">
    <source>
        <dbReference type="ARBA" id="ARBA00000885"/>
    </source>
</evidence>
<keyword evidence="7" id="KW-0808">Transferase</keyword>